<evidence type="ECO:0000313" key="1">
    <source>
        <dbReference type="EMBL" id="EDS12995.1"/>
    </source>
</evidence>
<sequence>MLSLIEIAPLTTPIGRLLLSRQISNICARSSRAFCMEAI</sequence>
<gene>
    <name evidence="1" type="ORF">ANACOL_00548</name>
</gene>
<evidence type="ECO:0000313" key="2">
    <source>
        <dbReference type="Proteomes" id="UP000003803"/>
    </source>
</evidence>
<organism evidence="1 2">
    <name type="scientific">Anaerotruncus colihominis DSM 17241</name>
    <dbReference type="NCBI Taxonomy" id="445972"/>
    <lineage>
        <taxon>Bacteria</taxon>
        <taxon>Bacillati</taxon>
        <taxon>Bacillota</taxon>
        <taxon>Clostridia</taxon>
        <taxon>Eubacteriales</taxon>
        <taxon>Oscillospiraceae</taxon>
        <taxon>Anaerotruncus</taxon>
    </lineage>
</organism>
<comment type="caution">
    <text evidence="1">The sequence shown here is derived from an EMBL/GenBank/DDBJ whole genome shotgun (WGS) entry which is preliminary data.</text>
</comment>
<dbReference type="HOGENOM" id="CLU_3303777_0_0_9"/>
<accession>B0P719</accession>
<reference evidence="1" key="2">
    <citation type="submission" date="2013-09" db="EMBL/GenBank/DDBJ databases">
        <title>Draft genome sequence of Anaerotruncus colihominis(DSM 17241).</title>
        <authorList>
            <person name="Sudarsanam P."/>
            <person name="Ley R."/>
            <person name="Guruge J."/>
            <person name="Turnbaugh P.J."/>
            <person name="Mahowald M."/>
            <person name="Liep D."/>
            <person name="Gordon J."/>
        </authorList>
    </citation>
    <scope>NUCLEOTIDE SEQUENCE</scope>
    <source>
        <strain evidence="1">DSM 17241</strain>
    </source>
</reference>
<reference evidence="1" key="1">
    <citation type="submission" date="2007-11" db="EMBL/GenBank/DDBJ databases">
        <authorList>
            <person name="Fulton L."/>
            <person name="Clifton S."/>
            <person name="Fulton B."/>
            <person name="Xu J."/>
            <person name="Minx P."/>
            <person name="Pepin K.H."/>
            <person name="Johnson M."/>
            <person name="Thiruvilangam P."/>
            <person name="Bhonagiri V."/>
            <person name="Nash W.E."/>
            <person name="Mardis E.R."/>
            <person name="Wilson R.K."/>
        </authorList>
    </citation>
    <scope>NUCLEOTIDE SEQUENCE [LARGE SCALE GENOMIC DNA]</scope>
    <source>
        <strain evidence="1">DSM 17241</strain>
    </source>
</reference>
<proteinExistence type="predicted"/>
<dbReference type="Proteomes" id="UP000003803">
    <property type="component" value="Unassembled WGS sequence"/>
</dbReference>
<keyword evidence="2" id="KW-1185">Reference proteome</keyword>
<name>B0P719_9FIRM</name>
<protein>
    <submittedName>
        <fullName evidence="1">Uncharacterized protein</fullName>
    </submittedName>
</protein>
<dbReference type="EMBL" id="ABGD02000005">
    <property type="protein sequence ID" value="EDS12995.1"/>
    <property type="molecule type" value="Genomic_DNA"/>
</dbReference>
<dbReference type="AlphaFoldDB" id="B0P719"/>